<dbReference type="Pfam" id="PF05443">
    <property type="entry name" value="ROS_MUCR"/>
    <property type="match status" value="1"/>
</dbReference>
<evidence type="ECO:0000256" key="2">
    <source>
        <dbReference type="SAM" id="MobiDB-lite"/>
    </source>
</evidence>
<dbReference type="Proteomes" id="UP001318321">
    <property type="component" value="Unassembled WGS sequence"/>
</dbReference>
<sequence length="168" mass="19478">MRHGPFVSLEELDAYVGGPKIQCLECGRWFRALATHLPRTHGMTHQDYREKWGIPQRYPLAGTATRETLSMQLRQQIDAGRFTYDHLPNATAAAREAGRNRKTPVDQARQSAMMAEQRPGDYHRLPPGAKRADGRDADRRREYQIAYRAEKHGDPEPMRRYREKYLDS</sequence>
<feature type="region of interest" description="Disordered" evidence="2">
    <location>
        <begin position="94"/>
        <end position="168"/>
    </location>
</feature>
<gene>
    <name evidence="3" type="ORF">HBJ55_07410</name>
</gene>
<organism evidence="3 4">
    <name type="scientific">Billgrantia bachuensis</name>
    <dbReference type="NCBI Taxonomy" id="2717286"/>
    <lineage>
        <taxon>Bacteria</taxon>
        <taxon>Pseudomonadati</taxon>
        <taxon>Pseudomonadota</taxon>
        <taxon>Gammaproteobacteria</taxon>
        <taxon>Oceanospirillales</taxon>
        <taxon>Halomonadaceae</taxon>
        <taxon>Billgrantia</taxon>
    </lineage>
</organism>
<protein>
    <submittedName>
        <fullName evidence="3">MucR family transcriptional regulator</fullName>
    </submittedName>
</protein>
<name>A0ABX0PSN0_9GAMM</name>
<dbReference type="InterPro" id="IPR008807">
    <property type="entry name" value="ROS_MUCR"/>
</dbReference>
<dbReference type="RefSeq" id="WP_167112605.1">
    <property type="nucleotide sequence ID" value="NZ_JAAQTO010000017.1"/>
</dbReference>
<reference evidence="3 4" key="1">
    <citation type="submission" date="2020-03" db="EMBL/GenBank/DDBJ databases">
        <title>Identification of Halomonas strains.</title>
        <authorList>
            <person name="Xiao Z."/>
            <person name="Dong F."/>
            <person name="Wang Z."/>
            <person name="Zhao J.-Y."/>
        </authorList>
    </citation>
    <scope>NUCLEOTIDE SEQUENCE [LARGE SCALE GENOMIC DNA]</scope>
    <source>
        <strain evidence="3 4">DX6</strain>
    </source>
</reference>
<comment type="caution">
    <text evidence="3">The sequence shown here is derived from an EMBL/GenBank/DDBJ whole genome shotgun (WGS) entry which is preliminary data.</text>
</comment>
<proteinExistence type="inferred from homology"/>
<evidence type="ECO:0000313" key="3">
    <source>
        <dbReference type="EMBL" id="NIC05248.1"/>
    </source>
</evidence>
<feature type="compositionally biased region" description="Basic and acidic residues" evidence="2">
    <location>
        <begin position="118"/>
        <end position="168"/>
    </location>
</feature>
<keyword evidence="4" id="KW-1185">Reference proteome</keyword>
<dbReference type="InterPro" id="IPR041920">
    <property type="entry name" value="ROS/MUCR_sf"/>
</dbReference>
<dbReference type="EMBL" id="JAAQTO010000017">
    <property type="protein sequence ID" value="NIC05248.1"/>
    <property type="molecule type" value="Genomic_DNA"/>
</dbReference>
<evidence type="ECO:0000313" key="4">
    <source>
        <dbReference type="Proteomes" id="UP001318321"/>
    </source>
</evidence>
<comment type="similarity">
    <text evidence="1">Belongs to the ros/MucR family.</text>
</comment>
<accession>A0ABX0PSN0</accession>
<evidence type="ECO:0000256" key="1">
    <source>
        <dbReference type="ARBA" id="ARBA00007031"/>
    </source>
</evidence>
<dbReference type="Gene3D" id="1.10.10.1550">
    <property type="entry name" value="ROS/MUCR transcriptional regulator protein"/>
    <property type="match status" value="1"/>
</dbReference>